<keyword evidence="1" id="KW-1133">Transmembrane helix</keyword>
<dbReference type="RefSeq" id="WP_340342587.1">
    <property type="nucleotide sequence ID" value="NZ_JBBKZT010000005.1"/>
</dbReference>
<dbReference type="EMBL" id="JBBKZT010000005">
    <property type="protein sequence ID" value="MEJ8847449.1"/>
    <property type="molecule type" value="Genomic_DNA"/>
</dbReference>
<evidence type="ECO:0000313" key="2">
    <source>
        <dbReference type="EMBL" id="MEJ8847449.1"/>
    </source>
</evidence>
<protein>
    <submittedName>
        <fullName evidence="2">Uncharacterized protein</fullName>
    </submittedName>
</protein>
<feature type="transmembrane region" description="Helical" evidence="1">
    <location>
        <begin position="20"/>
        <end position="39"/>
    </location>
</feature>
<dbReference type="Proteomes" id="UP001385892">
    <property type="component" value="Unassembled WGS sequence"/>
</dbReference>
<comment type="caution">
    <text evidence="2">The sequence shown here is derived from an EMBL/GenBank/DDBJ whole genome shotgun (WGS) entry which is preliminary data.</text>
</comment>
<name>A0ABU8WJ80_9BURK</name>
<proteinExistence type="predicted"/>
<sequence>MNDHLEIVRVVWMKLAFEVGMISPMHSGGLAIVSIAVRARMRQFGLERSLPTTPIAGPMPALPAQSA</sequence>
<keyword evidence="1" id="KW-0812">Transmembrane</keyword>
<evidence type="ECO:0000313" key="3">
    <source>
        <dbReference type="Proteomes" id="UP001385892"/>
    </source>
</evidence>
<keyword evidence="1" id="KW-0472">Membrane</keyword>
<gene>
    <name evidence="2" type="ORF">WKW82_12380</name>
</gene>
<keyword evidence="3" id="KW-1185">Reference proteome</keyword>
<accession>A0ABU8WJ80</accession>
<organism evidence="2 3">
    <name type="scientific">Variovorax rhizosphaerae</name>
    <dbReference type="NCBI Taxonomy" id="1836200"/>
    <lineage>
        <taxon>Bacteria</taxon>
        <taxon>Pseudomonadati</taxon>
        <taxon>Pseudomonadota</taxon>
        <taxon>Betaproteobacteria</taxon>
        <taxon>Burkholderiales</taxon>
        <taxon>Comamonadaceae</taxon>
        <taxon>Variovorax</taxon>
    </lineage>
</organism>
<reference evidence="2 3" key="1">
    <citation type="submission" date="2024-03" db="EMBL/GenBank/DDBJ databases">
        <title>Novel species of the genus Variovorax.</title>
        <authorList>
            <person name="Liu Q."/>
            <person name="Xin Y.-H."/>
        </authorList>
    </citation>
    <scope>NUCLEOTIDE SEQUENCE [LARGE SCALE GENOMIC DNA]</scope>
    <source>
        <strain evidence="2 3">KACC 18900</strain>
    </source>
</reference>
<evidence type="ECO:0000256" key="1">
    <source>
        <dbReference type="SAM" id="Phobius"/>
    </source>
</evidence>